<dbReference type="GO" id="GO:0004198">
    <property type="term" value="F:calcium-dependent cysteine-type endopeptidase activity"/>
    <property type="evidence" value="ECO:0007669"/>
    <property type="project" value="InterPro"/>
</dbReference>
<reference evidence="7 8" key="1">
    <citation type="submission" date="2017-11" db="EMBL/GenBank/DDBJ databases">
        <title>De novo assembly and phasing of dikaryotic genomes from two isolates of Puccinia coronata f. sp. avenae, the causal agent of oat crown rust.</title>
        <authorList>
            <person name="Miller M.E."/>
            <person name="Zhang Y."/>
            <person name="Omidvar V."/>
            <person name="Sperschneider J."/>
            <person name="Schwessinger B."/>
            <person name="Raley C."/>
            <person name="Palmer J.M."/>
            <person name="Garnica D."/>
            <person name="Upadhyaya N."/>
            <person name="Rathjen J."/>
            <person name="Taylor J.M."/>
            <person name="Park R.F."/>
            <person name="Dodds P.N."/>
            <person name="Hirsch C.D."/>
            <person name="Kianian S.F."/>
            <person name="Figueroa M."/>
        </authorList>
    </citation>
    <scope>NUCLEOTIDE SEQUENCE [LARGE SCALE GENOMIC DNA]</scope>
    <source>
        <strain evidence="7">12NC29</strain>
    </source>
</reference>
<proteinExistence type="inferred from homology"/>
<dbReference type="Gene3D" id="3.90.70.10">
    <property type="entry name" value="Cysteine proteinases"/>
    <property type="match status" value="1"/>
</dbReference>
<evidence type="ECO:0000256" key="1">
    <source>
        <dbReference type="ARBA" id="ARBA00010193"/>
    </source>
</evidence>
<organism evidence="7 8">
    <name type="scientific">Puccinia coronata f. sp. avenae</name>
    <dbReference type="NCBI Taxonomy" id="200324"/>
    <lineage>
        <taxon>Eukaryota</taxon>
        <taxon>Fungi</taxon>
        <taxon>Dikarya</taxon>
        <taxon>Basidiomycota</taxon>
        <taxon>Pucciniomycotina</taxon>
        <taxon>Pucciniomycetes</taxon>
        <taxon>Pucciniales</taxon>
        <taxon>Pucciniaceae</taxon>
        <taxon>Puccinia</taxon>
    </lineage>
</organism>
<protein>
    <recommendedName>
        <fullName evidence="6">Calpain catalytic domain-containing protein</fullName>
    </recommendedName>
</protein>
<dbReference type="InterPro" id="IPR001300">
    <property type="entry name" value="Peptidase_C2_calpain_cat"/>
</dbReference>
<evidence type="ECO:0000313" key="8">
    <source>
        <dbReference type="Proteomes" id="UP000235388"/>
    </source>
</evidence>
<feature type="active site" evidence="5">
    <location>
        <position position="387"/>
    </location>
</feature>
<dbReference type="SMART" id="SM00720">
    <property type="entry name" value="calpain_III"/>
    <property type="match status" value="1"/>
</dbReference>
<dbReference type="AlphaFoldDB" id="A0A2N5W8Z8"/>
<comment type="caution">
    <text evidence="7">The sequence shown here is derived from an EMBL/GenBank/DDBJ whole genome shotgun (WGS) entry which is preliminary data.</text>
</comment>
<dbReference type="Proteomes" id="UP000235388">
    <property type="component" value="Unassembled WGS sequence"/>
</dbReference>
<evidence type="ECO:0000256" key="3">
    <source>
        <dbReference type="ARBA" id="ARBA00022801"/>
    </source>
</evidence>
<evidence type="ECO:0000256" key="4">
    <source>
        <dbReference type="ARBA" id="ARBA00022807"/>
    </source>
</evidence>
<dbReference type="PANTHER" id="PTHR46143:SF1">
    <property type="entry name" value="CALPAIN-7"/>
    <property type="match status" value="1"/>
</dbReference>
<dbReference type="PROSITE" id="PS50203">
    <property type="entry name" value="CALPAIN_CAT"/>
    <property type="match status" value="1"/>
</dbReference>
<dbReference type="STRING" id="200324.A0A2N5W8Z8"/>
<dbReference type="EMBL" id="PGCJ01000001">
    <property type="protein sequence ID" value="PLW58711.1"/>
    <property type="molecule type" value="Genomic_DNA"/>
</dbReference>
<gene>
    <name evidence="7" type="ORF">PCANC_00241</name>
</gene>
<sequence>MQCVLSRFQQPGDELNSPLTRDSLEVEGSETGIVGARRMDLGSVSPELRSKLKEVQVIASWATRQETQGDYEQAFSLYVDSVQKYLHLIPTVPDGALKDQLKAISSKLLNRAERIKSSRPQLSLRAPIRDRTSSEAQDAVLRRSQTINGLKFQPWSTSDPTSSKGSSYHSQLALIQPALSPVQKQAFLKWSSIKEVNPGLKVYDPDALDPTDIVQDVVTDCSLIAAFSVLINHAKRFQSKLHTACLYPKGPDGFPEESSDGIYRVKLFLNGVDREILVDDQVPISTTGSSMCAKSRRGLFFWPALVEKAYMKVMGGYDFVGSNSSVDLHALTGWTPETILLTSQDYRSERSWNRVSSGFSQGRCLVSVGTNANNLNALENVGLVPFHDYAVIDIQQDDKGNRLVTLYNAWNVVEPQSASLTQWTTQLENALPKISSARRAERVGTFTISWESLQMYFETVYLNWDPSPFKFQRLVHFFHHPLPAFSLKFDHGTALCADEEVWVLLTRHLDSQVTDSKKFMSFQVVVDDQERKPRTQRNDDSLNHGLPPLTATSLSNSTHLLARFPLEDVQATYLINFSFHDDLDPKSQTDDSSIISKPIGFTLQILSRVSMSLADSSPVSLPFSKEIEGQWTSKTSGGNHALATYSSNPMWRITIEGEKLGAARDDSARVKFRASLTTIDPNGGLDTRKPVNVKIIRSGGDGRVYDVERRDVVADSGSYTLGRAHLRVNELSAGKYTIVPSTYQAGVIGSFKLQLECDLPLTKVESVPPEGAGMYKRVGCSSWEEERQGTSSWRLTGGRGLVKSKIRLQATQQPGGYPIKLSLIQHHSGHEAGELICPGIFTDALSGAAIGPLQLSFSEPHHYTIAVEAMGKNCVTKGEGYVLTVYADQPKKGKKKMSISKTQQDSSFTTVQQTYLGQLLPPVDMCQELCSQIVLTLKSNFS</sequence>
<feature type="active site" evidence="5">
    <location>
        <position position="408"/>
    </location>
</feature>
<name>A0A2N5W8Z8_9BASI</name>
<keyword evidence="2 5" id="KW-0645">Protease</keyword>
<dbReference type="Gene3D" id="2.60.120.380">
    <property type="match status" value="1"/>
</dbReference>
<evidence type="ECO:0000256" key="5">
    <source>
        <dbReference type="PROSITE-ProRule" id="PRU00239"/>
    </source>
</evidence>
<dbReference type="InterPro" id="IPR038765">
    <property type="entry name" value="Papain-like_cys_pep_sf"/>
</dbReference>
<dbReference type="Gene3D" id="1.20.58.80">
    <property type="entry name" value="Phosphotransferase system, lactose/cellobiose-type IIA subunit"/>
    <property type="match status" value="1"/>
</dbReference>
<dbReference type="InterPro" id="IPR036213">
    <property type="entry name" value="Calpain_III_sf"/>
</dbReference>
<evidence type="ECO:0000259" key="6">
    <source>
        <dbReference type="PROSITE" id="PS50203"/>
    </source>
</evidence>
<dbReference type="Pfam" id="PF00648">
    <property type="entry name" value="Peptidase_C2"/>
    <property type="match status" value="1"/>
</dbReference>
<feature type="domain" description="Calpain catalytic" evidence="6">
    <location>
        <begin position="187"/>
        <end position="466"/>
    </location>
</feature>
<dbReference type="InterPro" id="IPR036181">
    <property type="entry name" value="MIT_dom_sf"/>
</dbReference>
<dbReference type="PANTHER" id="PTHR46143">
    <property type="entry name" value="CALPAIN-7"/>
    <property type="match status" value="1"/>
</dbReference>
<feature type="active site" evidence="5">
    <location>
        <position position="221"/>
    </location>
</feature>
<dbReference type="SUPFAM" id="SSF116846">
    <property type="entry name" value="MIT domain"/>
    <property type="match status" value="1"/>
</dbReference>
<dbReference type="SMART" id="SM00230">
    <property type="entry name" value="CysPc"/>
    <property type="match status" value="1"/>
</dbReference>
<dbReference type="InterPro" id="IPR051297">
    <property type="entry name" value="PalB/RIM13"/>
</dbReference>
<dbReference type="Pfam" id="PF01067">
    <property type="entry name" value="Calpain_III"/>
    <property type="match status" value="1"/>
</dbReference>
<evidence type="ECO:0000256" key="2">
    <source>
        <dbReference type="ARBA" id="ARBA00022670"/>
    </source>
</evidence>
<dbReference type="GO" id="GO:0006508">
    <property type="term" value="P:proteolysis"/>
    <property type="evidence" value="ECO:0007669"/>
    <property type="project" value="UniProtKB-KW"/>
</dbReference>
<dbReference type="InterPro" id="IPR022683">
    <property type="entry name" value="Calpain_III"/>
</dbReference>
<evidence type="ECO:0000313" key="7">
    <source>
        <dbReference type="EMBL" id="PLW58711.1"/>
    </source>
</evidence>
<keyword evidence="3 5" id="KW-0378">Hydrolase</keyword>
<accession>A0A2N5W8Z8</accession>
<dbReference type="SUPFAM" id="SSF49758">
    <property type="entry name" value="Calpain large subunit, middle domain (domain III)"/>
    <property type="match status" value="1"/>
</dbReference>
<keyword evidence="8" id="KW-1185">Reference proteome</keyword>
<keyword evidence="4 5" id="KW-0788">Thiol protease</keyword>
<comment type="similarity">
    <text evidence="1">Belongs to the peptidase C2 family. PalB/RIM13 subfamily.</text>
</comment>
<dbReference type="InterPro" id="IPR022682">
    <property type="entry name" value="Calpain_domain_III"/>
</dbReference>
<dbReference type="SUPFAM" id="SSF54001">
    <property type="entry name" value="Cysteine proteinases"/>
    <property type="match status" value="1"/>
</dbReference>
<dbReference type="OrthoDB" id="2501585at2759"/>